<dbReference type="SMART" id="SM00173">
    <property type="entry name" value="RAS"/>
    <property type="match status" value="1"/>
</dbReference>
<dbReference type="GO" id="GO:0012505">
    <property type="term" value="C:endomembrane system"/>
    <property type="evidence" value="ECO:0007669"/>
    <property type="project" value="UniProtKB-SubCell"/>
</dbReference>
<dbReference type="PROSITE" id="PS51420">
    <property type="entry name" value="RHO"/>
    <property type="match status" value="1"/>
</dbReference>
<dbReference type="Gene3D" id="3.40.50.300">
    <property type="entry name" value="P-loop containing nucleotide triphosphate hydrolases"/>
    <property type="match status" value="1"/>
</dbReference>
<comment type="caution">
    <text evidence="9">The sequence shown here is derived from an EMBL/GenBank/DDBJ whole genome shotgun (WGS) entry which is preliminary data.</text>
</comment>
<evidence type="ECO:0000313" key="9">
    <source>
        <dbReference type="EMBL" id="KAL1205395.1"/>
    </source>
</evidence>
<dbReference type="InterPro" id="IPR025662">
    <property type="entry name" value="Sigma_54_int_dom_ATP-bd_1"/>
</dbReference>
<dbReference type="GO" id="GO:0015031">
    <property type="term" value="P:protein transport"/>
    <property type="evidence" value="ECO:0007669"/>
    <property type="project" value="UniProtKB-KW"/>
</dbReference>
<keyword evidence="7" id="KW-0636">Prenylation</keyword>
<dbReference type="PROSITE" id="PS00675">
    <property type="entry name" value="SIGMA54_INTERACT_1"/>
    <property type="match status" value="1"/>
</dbReference>
<reference evidence="9 10" key="1">
    <citation type="submission" date="2024-04" db="EMBL/GenBank/DDBJ databases">
        <title>Genome assembly C_amara_ONT_v2.</title>
        <authorList>
            <person name="Yant L."/>
            <person name="Moore C."/>
            <person name="Slenker M."/>
        </authorList>
    </citation>
    <scope>NUCLEOTIDE SEQUENCE [LARGE SCALE GENOMIC DNA]</scope>
    <source>
        <tissue evidence="9">Leaf</tissue>
    </source>
</reference>
<keyword evidence="4" id="KW-0813">Transport</keyword>
<keyword evidence="4" id="KW-0653">Protein transport</keyword>
<comment type="similarity">
    <text evidence="1">Belongs to the small GTPase superfamily. Rab family.</text>
</comment>
<dbReference type="EMBL" id="JBANAX010000520">
    <property type="protein sequence ID" value="KAL1205395.1"/>
    <property type="molecule type" value="Genomic_DNA"/>
</dbReference>
<keyword evidence="3" id="KW-0547">Nucleotide-binding</keyword>
<dbReference type="PROSITE" id="PS51421">
    <property type="entry name" value="RAS"/>
    <property type="match status" value="1"/>
</dbReference>
<proteinExistence type="inferred from homology"/>
<organism evidence="9 10">
    <name type="scientific">Cardamine amara subsp. amara</name>
    <dbReference type="NCBI Taxonomy" id="228776"/>
    <lineage>
        <taxon>Eukaryota</taxon>
        <taxon>Viridiplantae</taxon>
        <taxon>Streptophyta</taxon>
        <taxon>Embryophyta</taxon>
        <taxon>Tracheophyta</taxon>
        <taxon>Spermatophyta</taxon>
        <taxon>Magnoliopsida</taxon>
        <taxon>eudicotyledons</taxon>
        <taxon>Gunneridae</taxon>
        <taxon>Pentapetalae</taxon>
        <taxon>rosids</taxon>
        <taxon>malvids</taxon>
        <taxon>Brassicales</taxon>
        <taxon>Brassicaceae</taxon>
        <taxon>Cardamineae</taxon>
        <taxon>Cardamine</taxon>
    </lineage>
</organism>
<keyword evidence="10" id="KW-1185">Reference proteome</keyword>
<dbReference type="SUPFAM" id="SSF52540">
    <property type="entry name" value="P-loop containing nucleoside triphosphate hydrolases"/>
    <property type="match status" value="1"/>
</dbReference>
<dbReference type="PROSITE" id="PS51419">
    <property type="entry name" value="RAB"/>
    <property type="match status" value="1"/>
</dbReference>
<dbReference type="PRINTS" id="PR00449">
    <property type="entry name" value="RASTRNSFRMNG"/>
</dbReference>
<dbReference type="InterPro" id="IPR027417">
    <property type="entry name" value="P-loop_NTPase"/>
</dbReference>
<dbReference type="Pfam" id="PF00071">
    <property type="entry name" value="Ras"/>
    <property type="match status" value="1"/>
</dbReference>
<evidence type="ECO:0000256" key="4">
    <source>
        <dbReference type="ARBA" id="ARBA00022927"/>
    </source>
</evidence>
<dbReference type="SMART" id="SM00175">
    <property type="entry name" value="RAB"/>
    <property type="match status" value="1"/>
</dbReference>
<comment type="subcellular location">
    <subcellularLocation>
        <location evidence="8">Endomembrane system</location>
        <topology evidence="8">Lipid-anchor</topology>
        <orientation evidence="8">Cytoplasmic side</orientation>
    </subcellularLocation>
</comment>
<dbReference type="SMART" id="SM00174">
    <property type="entry name" value="RHO"/>
    <property type="match status" value="1"/>
</dbReference>
<gene>
    <name evidence="9" type="ORF">V5N11_011295</name>
</gene>
<evidence type="ECO:0000313" key="10">
    <source>
        <dbReference type="Proteomes" id="UP001558713"/>
    </source>
</evidence>
<keyword evidence="2" id="KW-0488">Methylation</keyword>
<dbReference type="GO" id="GO:0005525">
    <property type="term" value="F:GTP binding"/>
    <property type="evidence" value="ECO:0007669"/>
    <property type="project" value="UniProtKB-KW"/>
</dbReference>
<evidence type="ECO:0000256" key="5">
    <source>
        <dbReference type="ARBA" id="ARBA00023134"/>
    </source>
</evidence>
<keyword evidence="6" id="KW-0449">Lipoprotein</keyword>
<dbReference type="InterPro" id="IPR005225">
    <property type="entry name" value="Small_GTP-bd"/>
</dbReference>
<dbReference type="PANTHER" id="PTHR47981:SF36">
    <property type="entry name" value="RAS-RELATED PROTEIN RABG1-RELATED"/>
    <property type="match status" value="1"/>
</dbReference>
<keyword evidence="5" id="KW-0342">GTP-binding</keyword>
<evidence type="ECO:0000256" key="1">
    <source>
        <dbReference type="ARBA" id="ARBA00006270"/>
    </source>
</evidence>
<protein>
    <submittedName>
        <fullName evidence="9">Ras-related protein RABG1</fullName>
    </submittedName>
</protein>
<dbReference type="Proteomes" id="UP001558713">
    <property type="component" value="Unassembled WGS sequence"/>
</dbReference>
<evidence type="ECO:0000256" key="6">
    <source>
        <dbReference type="ARBA" id="ARBA00023288"/>
    </source>
</evidence>
<accession>A0ABD1AUU0</accession>
<evidence type="ECO:0000256" key="2">
    <source>
        <dbReference type="ARBA" id="ARBA00022481"/>
    </source>
</evidence>
<name>A0ABD1AUU0_CARAN</name>
<dbReference type="AlphaFoldDB" id="A0ABD1AUU0"/>
<dbReference type="PANTHER" id="PTHR47981">
    <property type="entry name" value="RAB FAMILY"/>
    <property type="match status" value="1"/>
</dbReference>
<evidence type="ECO:0000256" key="3">
    <source>
        <dbReference type="ARBA" id="ARBA00022741"/>
    </source>
</evidence>
<evidence type="ECO:0000256" key="8">
    <source>
        <dbReference type="ARBA" id="ARBA00046278"/>
    </source>
</evidence>
<evidence type="ECO:0000256" key="7">
    <source>
        <dbReference type="ARBA" id="ARBA00023289"/>
    </source>
</evidence>
<dbReference type="InterPro" id="IPR001806">
    <property type="entry name" value="Small_GTPase"/>
</dbReference>
<dbReference type="NCBIfam" id="TIGR00231">
    <property type="entry name" value="small_GTP"/>
    <property type="match status" value="1"/>
</dbReference>
<sequence>MNSWKKPTKLKIILLGDSGVGKTSLVKRYHDKDFKELHLSTVGIDLLDKELCIENKLVSLQIWDTAGQERFKGMPSAFYRDTHCCVLVYDVNVLQTFESLDNWHAEFIKMANPITPDKFPFVLMGNKTDVKDGKSRVVEKEKAVEWCNSKGEIVYFETSAKEKINVDEAFLEIARKALSNERRNNEIYTSNIEIVEEQPKRCAC</sequence>
<dbReference type="SMART" id="SM00176">
    <property type="entry name" value="RAN"/>
    <property type="match status" value="1"/>
</dbReference>
<dbReference type="FunFam" id="3.40.50.300:FF:002897">
    <property type="entry name" value="Small GTP binding protein Rab7 putative"/>
    <property type="match status" value="1"/>
</dbReference>